<evidence type="ECO:0000256" key="1">
    <source>
        <dbReference type="ARBA" id="ARBA00023015"/>
    </source>
</evidence>
<dbReference type="InterPro" id="IPR036388">
    <property type="entry name" value="WH-like_DNA-bd_sf"/>
</dbReference>
<feature type="domain" description="SIS" evidence="5">
    <location>
        <begin position="130"/>
        <end position="267"/>
    </location>
</feature>
<evidence type="ECO:0000313" key="7">
    <source>
        <dbReference type="Proteomes" id="UP001158066"/>
    </source>
</evidence>
<dbReference type="PANTHER" id="PTHR30514">
    <property type="entry name" value="GLUCOKINASE"/>
    <property type="match status" value="1"/>
</dbReference>
<protein>
    <submittedName>
        <fullName evidence="6">Transcriptional regulator, RpiR family</fullName>
    </submittedName>
</protein>
<name>A0AA46AKJ5_9CLOT</name>
<evidence type="ECO:0000259" key="5">
    <source>
        <dbReference type="PROSITE" id="PS51464"/>
    </source>
</evidence>
<evidence type="ECO:0000256" key="3">
    <source>
        <dbReference type="ARBA" id="ARBA00023163"/>
    </source>
</evidence>
<dbReference type="Gene3D" id="3.40.50.10490">
    <property type="entry name" value="Glucose-6-phosphate isomerase like protein, domain 1"/>
    <property type="match status" value="1"/>
</dbReference>
<dbReference type="GO" id="GO:0003677">
    <property type="term" value="F:DNA binding"/>
    <property type="evidence" value="ECO:0007669"/>
    <property type="project" value="UniProtKB-KW"/>
</dbReference>
<dbReference type="InterPro" id="IPR035472">
    <property type="entry name" value="RpiR-like_SIS"/>
</dbReference>
<dbReference type="Gene3D" id="1.10.10.10">
    <property type="entry name" value="Winged helix-like DNA-binding domain superfamily/Winged helix DNA-binding domain"/>
    <property type="match status" value="1"/>
</dbReference>
<accession>A0AA46AKJ5</accession>
<dbReference type="InterPro" id="IPR047640">
    <property type="entry name" value="RpiR-like"/>
</dbReference>
<dbReference type="Proteomes" id="UP001158066">
    <property type="component" value="Unassembled WGS sequence"/>
</dbReference>
<evidence type="ECO:0000259" key="4">
    <source>
        <dbReference type="PROSITE" id="PS51071"/>
    </source>
</evidence>
<gene>
    <name evidence="6" type="ORF">SAMN06296020_1235</name>
</gene>
<reference evidence="6" key="1">
    <citation type="submission" date="2017-05" db="EMBL/GenBank/DDBJ databases">
        <authorList>
            <person name="Varghese N."/>
            <person name="Submissions S."/>
        </authorList>
    </citation>
    <scope>NUCLEOTIDE SEQUENCE</scope>
    <source>
        <strain evidence="6">Su22</strain>
    </source>
</reference>
<dbReference type="InterPro" id="IPR000281">
    <property type="entry name" value="HTH_RpiR"/>
</dbReference>
<dbReference type="SUPFAM" id="SSF46689">
    <property type="entry name" value="Homeodomain-like"/>
    <property type="match status" value="1"/>
</dbReference>
<dbReference type="InterPro" id="IPR009057">
    <property type="entry name" value="Homeodomain-like_sf"/>
</dbReference>
<dbReference type="GO" id="GO:1901135">
    <property type="term" value="P:carbohydrate derivative metabolic process"/>
    <property type="evidence" value="ECO:0007669"/>
    <property type="project" value="InterPro"/>
</dbReference>
<dbReference type="InterPro" id="IPR001347">
    <property type="entry name" value="SIS_dom"/>
</dbReference>
<keyword evidence="2" id="KW-0238">DNA-binding</keyword>
<sequence>MEDYKQNFLKKLTEASLDLNEAETVLATYMKENYKKVSLLDLDDVAKILSIEPVQIVRYITKLGFKNYEDLRSTLRDFAMSELSSADRFEFSQISIVPKINNIKNVVIHQELSNLNKLIDRFDEAAFYSLLEKIIIAPEIIVVGTRSSSILALYIDQMFNKLGKRTIAITSGATNQLDNLPLLHSEALVLALGFARYPKETVRMVSFFKKRQYAVVSITDHATSPLTPFSDVTFTVPCQSVSITDFYATPFSVINMIIILLSQIDKDRSASYLNRFEDMAKDFGFYF</sequence>
<dbReference type="GO" id="GO:0003700">
    <property type="term" value="F:DNA-binding transcription factor activity"/>
    <property type="evidence" value="ECO:0007669"/>
    <property type="project" value="InterPro"/>
</dbReference>
<proteinExistence type="predicted"/>
<dbReference type="AlphaFoldDB" id="A0AA46AKJ5"/>
<dbReference type="GO" id="GO:0097367">
    <property type="term" value="F:carbohydrate derivative binding"/>
    <property type="evidence" value="ECO:0007669"/>
    <property type="project" value="InterPro"/>
</dbReference>
<keyword evidence="3" id="KW-0804">Transcription</keyword>
<dbReference type="CDD" id="cd05013">
    <property type="entry name" value="SIS_RpiR"/>
    <property type="match status" value="1"/>
</dbReference>
<dbReference type="Pfam" id="PF01380">
    <property type="entry name" value="SIS"/>
    <property type="match status" value="1"/>
</dbReference>
<evidence type="ECO:0000256" key="2">
    <source>
        <dbReference type="ARBA" id="ARBA00023125"/>
    </source>
</evidence>
<dbReference type="InterPro" id="IPR046348">
    <property type="entry name" value="SIS_dom_sf"/>
</dbReference>
<evidence type="ECO:0000313" key="6">
    <source>
        <dbReference type="EMBL" id="SMP71357.1"/>
    </source>
</evidence>
<keyword evidence="1" id="KW-0805">Transcription regulation</keyword>
<comment type="caution">
    <text evidence="6">The sequence shown here is derived from an EMBL/GenBank/DDBJ whole genome shotgun (WGS) entry which is preliminary data.</text>
</comment>
<keyword evidence="7" id="KW-1185">Reference proteome</keyword>
<dbReference type="EMBL" id="FXUF01000023">
    <property type="protein sequence ID" value="SMP71357.1"/>
    <property type="molecule type" value="Genomic_DNA"/>
</dbReference>
<dbReference type="PANTHER" id="PTHR30514:SF18">
    <property type="entry name" value="RPIR-FAMILY TRANSCRIPTIONAL REGULATOR"/>
    <property type="match status" value="1"/>
</dbReference>
<dbReference type="SUPFAM" id="SSF53697">
    <property type="entry name" value="SIS domain"/>
    <property type="match status" value="1"/>
</dbReference>
<dbReference type="RefSeq" id="WP_283410832.1">
    <property type="nucleotide sequence ID" value="NZ_FXUF01000023.1"/>
</dbReference>
<dbReference type="Pfam" id="PF01418">
    <property type="entry name" value="HTH_6"/>
    <property type="match status" value="1"/>
</dbReference>
<dbReference type="PROSITE" id="PS51464">
    <property type="entry name" value="SIS"/>
    <property type="match status" value="1"/>
</dbReference>
<feature type="domain" description="HTH rpiR-type" evidence="4">
    <location>
        <begin position="6"/>
        <end position="82"/>
    </location>
</feature>
<organism evidence="6 7">
    <name type="scientific">Anoxynatronum buryatiense</name>
    <dbReference type="NCBI Taxonomy" id="489973"/>
    <lineage>
        <taxon>Bacteria</taxon>
        <taxon>Bacillati</taxon>
        <taxon>Bacillota</taxon>
        <taxon>Clostridia</taxon>
        <taxon>Eubacteriales</taxon>
        <taxon>Clostridiaceae</taxon>
        <taxon>Anoxynatronum</taxon>
    </lineage>
</organism>
<dbReference type="PROSITE" id="PS51071">
    <property type="entry name" value="HTH_RPIR"/>
    <property type="match status" value="1"/>
</dbReference>